<dbReference type="Proteomes" id="UP000009234">
    <property type="component" value="Chromosome"/>
</dbReference>
<dbReference type="Pfam" id="PF04014">
    <property type="entry name" value="MazE_antitoxin"/>
    <property type="match status" value="1"/>
</dbReference>
<dbReference type="AlphaFoldDB" id="F6DMK3"/>
<dbReference type="eggNOG" id="COG2002">
    <property type="taxonomic scope" value="Bacteria"/>
</dbReference>
<sequence>MPQVKTKGENPMIKKRISVSQKRQITIPIEFYNSLGIDKEVECYVQNNAIVIRPVRESSGEFDEQILADLIAQGLSGQELLDKFRETRRQIRPAVERLLDEARLAAQGQASSKTYEDVFGPEAD</sequence>
<dbReference type="HOGENOM" id="CLU_151805_0_0_9"/>
<dbReference type="InterPro" id="IPR015940">
    <property type="entry name" value="UBA"/>
</dbReference>
<organism evidence="5 6">
    <name type="scientific">Desulforamulus ruminis (strain ATCC 23193 / DSM 2154 / NCIMB 8452 / DL)</name>
    <name type="common">Desulfotomaculum ruminis</name>
    <dbReference type="NCBI Taxonomy" id="696281"/>
    <lineage>
        <taxon>Bacteria</taxon>
        <taxon>Bacillati</taxon>
        <taxon>Bacillota</taxon>
        <taxon>Clostridia</taxon>
        <taxon>Eubacteriales</taxon>
        <taxon>Peptococcaceae</taxon>
        <taxon>Desulforamulus</taxon>
    </lineage>
</organism>
<dbReference type="GO" id="GO:0003677">
    <property type="term" value="F:DNA binding"/>
    <property type="evidence" value="ECO:0007669"/>
    <property type="project" value="UniProtKB-UniRule"/>
</dbReference>
<evidence type="ECO:0000259" key="3">
    <source>
        <dbReference type="PROSITE" id="PS50030"/>
    </source>
</evidence>
<evidence type="ECO:0000256" key="1">
    <source>
        <dbReference type="PROSITE-ProRule" id="PRU01076"/>
    </source>
</evidence>
<dbReference type="KEGG" id="dru:Desru_3561"/>
<gene>
    <name evidence="5" type="ordered locus">Desru_3561</name>
</gene>
<proteinExistence type="predicted"/>
<dbReference type="PROSITE" id="PS51740">
    <property type="entry name" value="SPOVT_ABRB"/>
    <property type="match status" value="1"/>
</dbReference>
<reference evidence="6" key="1">
    <citation type="submission" date="2011-05" db="EMBL/GenBank/DDBJ databases">
        <title>Complete sequence of Desulfotomaculum ruminis DSM 2154.</title>
        <authorList>
            <person name="Lucas S."/>
            <person name="Copeland A."/>
            <person name="Lapidus A."/>
            <person name="Cheng J.-F."/>
            <person name="Goodwin L."/>
            <person name="Pitluck S."/>
            <person name="Lu M."/>
            <person name="Detter J.C."/>
            <person name="Han C."/>
            <person name="Tapia R."/>
            <person name="Land M."/>
            <person name="Hauser L."/>
            <person name="Kyrpides N."/>
            <person name="Ivanova N."/>
            <person name="Mikhailova N."/>
            <person name="Pagani I."/>
            <person name="Stams A.J.M."/>
            <person name="Plugge C.M."/>
            <person name="Muyzer G."/>
            <person name="Kuever J."/>
            <person name="Parshina S.N."/>
            <person name="Ivanova A.E."/>
            <person name="Nazina T.N."/>
            <person name="Brambilla E."/>
            <person name="Spring S."/>
            <person name="Klenk H.-P."/>
            <person name="Woyke T."/>
        </authorList>
    </citation>
    <scope>NUCLEOTIDE SEQUENCE [LARGE SCALE GENOMIC DNA]</scope>
    <source>
        <strain evidence="6">ATCC 23193 / DSM 2154 / NCIB 8452 / DL</strain>
    </source>
</reference>
<accession>F6DMK3</accession>
<evidence type="ECO:0000259" key="4">
    <source>
        <dbReference type="PROSITE" id="PS51740"/>
    </source>
</evidence>
<evidence type="ECO:0008006" key="7">
    <source>
        <dbReference type="Google" id="ProtNLM"/>
    </source>
</evidence>
<dbReference type="EMBL" id="CP002780">
    <property type="protein sequence ID" value="AEG61764.1"/>
    <property type="molecule type" value="Genomic_DNA"/>
</dbReference>
<evidence type="ECO:0000256" key="2">
    <source>
        <dbReference type="SAM" id="MobiDB-lite"/>
    </source>
</evidence>
<evidence type="ECO:0000313" key="5">
    <source>
        <dbReference type="EMBL" id="AEG61764.1"/>
    </source>
</evidence>
<dbReference type="STRING" id="696281.Desru_3561"/>
<dbReference type="SMART" id="SM00966">
    <property type="entry name" value="SpoVT_AbrB"/>
    <property type="match status" value="1"/>
</dbReference>
<evidence type="ECO:0000313" key="6">
    <source>
        <dbReference type="Proteomes" id="UP000009234"/>
    </source>
</evidence>
<dbReference type="SUPFAM" id="SSF89447">
    <property type="entry name" value="AbrB/MazE/MraZ-like"/>
    <property type="match status" value="1"/>
</dbReference>
<feature type="domain" description="SpoVT-AbrB" evidence="4">
    <location>
        <begin position="14"/>
        <end position="57"/>
    </location>
</feature>
<feature type="domain" description="UBA" evidence="3">
    <location>
        <begin position="61"/>
        <end position="101"/>
    </location>
</feature>
<keyword evidence="1" id="KW-0238">DNA-binding</keyword>
<dbReference type="PROSITE" id="PS50030">
    <property type="entry name" value="UBA"/>
    <property type="match status" value="1"/>
</dbReference>
<feature type="region of interest" description="Disordered" evidence="2">
    <location>
        <begin position="105"/>
        <end position="124"/>
    </location>
</feature>
<dbReference type="InterPro" id="IPR007159">
    <property type="entry name" value="SpoVT-AbrB_dom"/>
</dbReference>
<dbReference type="InterPro" id="IPR037914">
    <property type="entry name" value="SpoVT-AbrB_sf"/>
</dbReference>
<reference evidence="5 6" key="2">
    <citation type="journal article" date="2012" name="Stand. Genomic Sci.">
        <title>Complete genome sequence of the sulfate-reducing firmicute Desulfotomaculum ruminis type strain (DL(T)).</title>
        <authorList>
            <person name="Spring S."/>
            <person name="Visser M."/>
            <person name="Lu M."/>
            <person name="Copeland A."/>
            <person name="Lapidus A."/>
            <person name="Lucas S."/>
            <person name="Cheng J.F."/>
            <person name="Han C."/>
            <person name="Tapia R."/>
            <person name="Goodwin L.A."/>
            <person name="Pitluck S."/>
            <person name="Ivanova N."/>
            <person name="Land M."/>
            <person name="Hauser L."/>
            <person name="Larimer F."/>
            <person name="Rohde M."/>
            <person name="Goker M."/>
            <person name="Detter J.C."/>
            <person name="Kyrpides N.C."/>
            <person name="Woyke T."/>
            <person name="Schaap P.J."/>
            <person name="Plugge C.M."/>
            <person name="Muyzer G."/>
            <person name="Kuever J."/>
            <person name="Pereira I.A."/>
            <person name="Parshina S.N."/>
            <person name="Bernier-Latmani R."/>
            <person name="Stams A.J."/>
            <person name="Klenk H.P."/>
        </authorList>
    </citation>
    <scope>NUCLEOTIDE SEQUENCE [LARGE SCALE GENOMIC DNA]</scope>
    <source>
        <strain evidence="6">ATCC 23193 / DSM 2154 / NCIB 8452 / DL</strain>
    </source>
</reference>
<name>F6DMK3_DESRL</name>
<protein>
    <recommendedName>
        <fullName evidence="7">SpoVT-AbrB domain-containing protein</fullName>
    </recommendedName>
</protein>
<keyword evidence="6" id="KW-1185">Reference proteome</keyword>